<accession>A0A0F9JI44</accession>
<reference evidence="5" key="1">
    <citation type="journal article" date="2015" name="Nature">
        <title>Complex archaea that bridge the gap between prokaryotes and eukaryotes.</title>
        <authorList>
            <person name="Spang A."/>
            <person name="Saw J.H."/>
            <person name="Jorgensen S.L."/>
            <person name="Zaremba-Niedzwiedzka K."/>
            <person name="Martijn J."/>
            <person name="Lind A.E."/>
            <person name="van Eijk R."/>
            <person name="Schleper C."/>
            <person name="Guy L."/>
            <person name="Ettema T.J."/>
        </authorList>
    </citation>
    <scope>NUCLEOTIDE SEQUENCE</scope>
</reference>
<dbReference type="EMBL" id="LAZR01011381">
    <property type="protein sequence ID" value="KKM62006.1"/>
    <property type="molecule type" value="Genomic_DNA"/>
</dbReference>
<dbReference type="AlphaFoldDB" id="A0A0F9JI44"/>
<evidence type="ECO:0000313" key="5">
    <source>
        <dbReference type="EMBL" id="KKM62006.1"/>
    </source>
</evidence>
<sequence length="546" mass="61998">MGILSSILYALTRKERIALVLALVLFAVASVTKAVVVVQERSIFVPVSGGMYREGVVGQPQVINPVLSGNQTDQELSALLYGRLGVLADRIEISEDERTYTITLKQDLVWDDGELLTSDDVVFTVKTIQDPEVRSSLYKNWQGVIVERISALQIKFTLPSPFVFFNDTVANLSIIPKHVFSTIPASNIRLSSYNLEPIGSGPYSFRSFSKRRDGFITEYRLVANEDYVGDTPYIEEFYFRFYEDDEALMGAFRTRDIDGFGILSLPNEGIRELPNAQIIQIPMTRYYAVFFNPKATSMLKNETFREALSLAIDKDALVNDVLRNEGNPIDGPFYADIGPVYEGFDPERAADLITEAKEDSDTKTLVIKLMMPDVPFIKDVAEFIKNEWKEAGVDEVTTISLNNEDFFSVVLRERNYEAVLFGNVLEHNLDLFPFWHSSERFYPGLNLSFYADDAVDIALEDIRQNGNVTDRREEFIRAAMRIQKNTPAAFLFSLPYTYVHGSRLYGVSFDSFITVPSERFRNVTSWYVTRARVLNNQPIVEPKPSQ</sequence>
<dbReference type="InterPro" id="IPR030678">
    <property type="entry name" value="Peptide/Ni-bd"/>
</dbReference>
<comment type="caution">
    <text evidence="5">The sequence shown here is derived from an EMBL/GenBank/DDBJ whole genome shotgun (WGS) entry which is preliminary data.</text>
</comment>
<dbReference type="SUPFAM" id="SSF53850">
    <property type="entry name" value="Periplasmic binding protein-like II"/>
    <property type="match status" value="1"/>
</dbReference>
<keyword evidence="2" id="KW-0813">Transport</keyword>
<evidence type="ECO:0000256" key="2">
    <source>
        <dbReference type="ARBA" id="ARBA00022448"/>
    </source>
</evidence>
<dbReference type="Gene3D" id="3.40.190.10">
    <property type="entry name" value="Periplasmic binding protein-like II"/>
    <property type="match status" value="1"/>
</dbReference>
<gene>
    <name evidence="5" type="ORF">LCGC14_1526030</name>
</gene>
<proteinExistence type="inferred from homology"/>
<dbReference type="GO" id="GO:0042597">
    <property type="term" value="C:periplasmic space"/>
    <property type="evidence" value="ECO:0007669"/>
    <property type="project" value="UniProtKB-ARBA"/>
</dbReference>
<evidence type="ECO:0000256" key="3">
    <source>
        <dbReference type="ARBA" id="ARBA00022729"/>
    </source>
</evidence>
<dbReference type="PIRSF" id="PIRSF002741">
    <property type="entry name" value="MppA"/>
    <property type="match status" value="1"/>
</dbReference>
<comment type="similarity">
    <text evidence="1">Belongs to the bacterial solute-binding protein 5 family.</text>
</comment>
<dbReference type="PANTHER" id="PTHR30290">
    <property type="entry name" value="PERIPLASMIC BINDING COMPONENT OF ABC TRANSPORTER"/>
    <property type="match status" value="1"/>
</dbReference>
<dbReference type="Pfam" id="PF00496">
    <property type="entry name" value="SBP_bac_5"/>
    <property type="match status" value="1"/>
</dbReference>
<name>A0A0F9JI44_9ZZZZ</name>
<dbReference type="InterPro" id="IPR000914">
    <property type="entry name" value="SBP_5_dom"/>
</dbReference>
<dbReference type="GO" id="GO:0015833">
    <property type="term" value="P:peptide transport"/>
    <property type="evidence" value="ECO:0007669"/>
    <property type="project" value="TreeGrafter"/>
</dbReference>
<keyword evidence="3" id="KW-0732">Signal</keyword>
<dbReference type="GO" id="GO:1904680">
    <property type="term" value="F:peptide transmembrane transporter activity"/>
    <property type="evidence" value="ECO:0007669"/>
    <property type="project" value="TreeGrafter"/>
</dbReference>
<dbReference type="GO" id="GO:0043190">
    <property type="term" value="C:ATP-binding cassette (ABC) transporter complex"/>
    <property type="evidence" value="ECO:0007669"/>
    <property type="project" value="InterPro"/>
</dbReference>
<dbReference type="Gene3D" id="3.10.105.10">
    <property type="entry name" value="Dipeptide-binding Protein, Domain 3"/>
    <property type="match status" value="1"/>
</dbReference>
<dbReference type="InterPro" id="IPR039424">
    <property type="entry name" value="SBP_5"/>
</dbReference>
<dbReference type="Gene3D" id="3.90.76.10">
    <property type="entry name" value="Dipeptide-binding Protein, Domain 1"/>
    <property type="match status" value="1"/>
</dbReference>
<feature type="domain" description="Solute-binding protein family 5" evidence="4">
    <location>
        <begin position="86"/>
        <end position="423"/>
    </location>
</feature>
<evidence type="ECO:0000256" key="1">
    <source>
        <dbReference type="ARBA" id="ARBA00005695"/>
    </source>
</evidence>
<dbReference type="PANTHER" id="PTHR30290:SF9">
    <property type="entry name" value="OLIGOPEPTIDE-BINDING PROTEIN APPA"/>
    <property type="match status" value="1"/>
</dbReference>
<protein>
    <recommendedName>
        <fullName evidence="4">Solute-binding protein family 5 domain-containing protein</fullName>
    </recommendedName>
</protein>
<organism evidence="5">
    <name type="scientific">marine sediment metagenome</name>
    <dbReference type="NCBI Taxonomy" id="412755"/>
    <lineage>
        <taxon>unclassified sequences</taxon>
        <taxon>metagenomes</taxon>
        <taxon>ecological metagenomes</taxon>
    </lineage>
</organism>
<evidence type="ECO:0000259" key="4">
    <source>
        <dbReference type="Pfam" id="PF00496"/>
    </source>
</evidence>